<dbReference type="PANTHER" id="PTHR35861">
    <property type="match status" value="1"/>
</dbReference>
<reference evidence="3" key="1">
    <citation type="submission" date="2018-06" db="EMBL/GenBank/DDBJ databases">
        <authorList>
            <person name="Zhirakovskaya E."/>
        </authorList>
    </citation>
    <scope>NUCLEOTIDE SEQUENCE</scope>
</reference>
<organism evidence="3">
    <name type="scientific">hydrothermal vent metagenome</name>
    <dbReference type="NCBI Taxonomy" id="652676"/>
    <lineage>
        <taxon>unclassified sequences</taxon>
        <taxon>metagenomes</taxon>
        <taxon>ecological metagenomes</taxon>
    </lineage>
</organism>
<proteinExistence type="inferred from homology"/>
<gene>
    <name evidence="3" type="ORF">MNBD_CHLOROFLEXI01-3955</name>
</gene>
<feature type="domain" description="Tail sheath protein C-terminal" evidence="2">
    <location>
        <begin position="463"/>
        <end position="559"/>
    </location>
</feature>
<dbReference type="Pfam" id="PF17482">
    <property type="entry name" value="Phage_sheath_1C"/>
    <property type="match status" value="1"/>
</dbReference>
<dbReference type="AlphaFoldDB" id="A0A3B0UV38"/>
<dbReference type="EMBL" id="UOEU01000038">
    <property type="protein sequence ID" value="VAW30272.1"/>
    <property type="molecule type" value="Genomic_DNA"/>
</dbReference>
<accession>A0A3B0UV38</accession>
<dbReference type="InterPro" id="IPR020287">
    <property type="entry name" value="Tail_sheath_C"/>
</dbReference>
<evidence type="ECO:0000259" key="2">
    <source>
        <dbReference type="Pfam" id="PF17482"/>
    </source>
</evidence>
<comment type="similarity">
    <text evidence="1">Belongs to the myoviridae tail sheath protein family.</text>
</comment>
<sequence length="561" mass="59920">MSEMILPGTYIEVRPEGLIVPGRVAVNTVGVVGTAAKGPVDSPRFLSSYTEARAIFGEYDAWDKDNPDEVLTLVRALEQAFTHGATTVIAVRIGEGEAKASHMLNSATGPCCNLEAKTAGEWGNEIEVNVTDADTHSYVRDEEHPGGATGGAAITLKYSPVVASARNRISLFVNADQRTKVFNITDNDPPVDPGQVNIATNGTLTFSANEEPEDADTLTASYVVNQSASAKVTLRYGTVEEVYVVANGNDLADDINNDSALANATADANAVELPTKFADFQLFGTGTNTRGDNGVTNVSTDDYKAGLDKLMGEAAHIVVAAGQNHSDFGADLTAHCQVASSDLNKRERIGIIGSALKESFDSIRGHNLNSDRIVFVAPGIEATDAATGDRVTLPGAYTAAAVAGLMSSFSAHISLTNKPLAIAGLEQTYTNAELTQLVDLEVRVLALQNKLGFKVVKGITTSTNTAWHQITTRRIVDFAKFGVRSAADPYIGLLNNERVRGALRATVNSFLAEMVEDEKLISYDLDVSATREEERKGIARVTIVLRPVFSIDFIKVTMFLE</sequence>
<protein>
    <submittedName>
        <fullName evidence="3">Phage minor tail protein</fullName>
    </submittedName>
</protein>
<evidence type="ECO:0000313" key="3">
    <source>
        <dbReference type="EMBL" id="VAW30272.1"/>
    </source>
</evidence>
<dbReference type="PANTHER" id="PTHR35861:SF2">
    <property type="entry name" value="FELS-2 PROPHAGE PROTEIN"/>
    <property type="match status" value="1"/>
</dbReference>
<name>A0A3B0UV38_9ZZZZ</name>
<evidence type="ECO:0000256" key="1">
    <source>
        <dbReference type="ARBA" id="ARBA00008005"/>
    </source>
</evidence>
<dbReference type="InterPro" id="IPR052042">
    <property type="entry name" value="Tail_sheath_structural"/>
</dbReference>